<protein>
    <submittedName>
        <fullName evidence="1">Uncharacterized protein</fullName>
    </submittedName>
</protein>
<keyword evidence="2" id="KW-1185">Reference proteome</keyword>
<sequence length="54" mass="5746">MTGTSGDGGHEVEVYHAALDGRRLSEALRVLGPIEPALGRVSKSVVQVRSRACR</sequence>
<accession>A0A561VSC3</accession>
<evidence type="ECO:0000313" key="2">
    <source>
        <dbReference type="Proteomes" id="UP000320239"/>
    </source>
</evidence>
<proteinExistence type="predicted"/>
<gene>
    <name evidence="1" type="ORF">FHX34_104822</name>
</gene>
<name>A0A561VSC3_ACTTI</name>
<evidence type="ECO:0000313" key="1">
    <source>
        <dbReference type="EMBL" id="TWG14522.1"/>
    </source>
</evidence>
<dbReference type="Proteomes" id="UP000320239">
    <property type="component" value="Unassembled WGS sequence"/>
</dbReference>
<reference evidence="1 2" key="1">
    <citation type="submission" date="2019-06" db="EMBL/GenBank/DDBJ databases">
        <title>Sequencing the genomes of 1000 actinobacteria strains.</title>
        <authorList>
            <person name="Klenk H.-P."/>
        </authorList>
    </citation>
    <scope>NUCLEOTIDE SEQUENCE [LARGE SCALE GENOMIC DNA]</scope>
    <source>
        <strain evidence="1 2">DSM 43866</strain>
    </source>
</reference>
<organism evidence="1 2">
    <name type="scientific">Actinoplanes teichomyceticus</name>
    <dbReference type="NCBI Taxonomy" id="1867"/>
    <lineage>
        <taxon>Bacteria</taxon>
        <taxon>Bacillati</taxon>
        <taxon>Actinomycetota</taxon>
        <taxon>Actinomycetes</taxon>
        <taxon>Micromonosporales</taxon>
        <taxon>Micromonosporaceae</taxon>
        <taxon>Actinoplanes</taxon>
    </lineage>
</organism>
<comment type="caution">
    <text evidence="1">The sequence shown here is derived from an EMBL/GenBank/DDBJ whole genome shotgun (WGS) entry which is preliminary data.</text>
</comment>
<dbReference type="EMBL" id="VIWY01000004">
    <property type="protein sequence ID" value="TWG14522.1"/>
    <property type="molecule type" value="Genomic_DNA"/>
</dbReference>
<dbReference type="AlphaFoldDB" id="A0A561VSC3"/>